<name>A0A0C2G184_9BILA</name>
<sequence length="96" mass="11224">MKLMRPEELFPEARSCFPKPASVMVWAEVSATSQSPLIFVEKGIEVNTDFYLEEDLKKELLPWLRGHFKISIQLLNKSKKVQRWCHENLSDFIDAN</sequence>
<dbReference type="Gene3D" id="3.30.420.10">
    <property type="entry name" value="Ribonuclease H-like superfamily/Ribonuclease H"/>
    <property type="match status" value="1"/>
</dbReference>
<reference evidence="1 2" key="1">
    <citation type="submission" date="2013-12" db="EMBL/GenBank/DDBJ databases">
        <title>Draft genome of the parsitic nematode Ancylostoma duodenale.</title>
        <authorList>
            <person name="Mitreva M."/>
        </authorList>
    </citation>
    <scope>NUCLEOTIDE SEQUENCE [LARGE SCALE GENOMIC DNA]</scope>
    <source>
        <strain evidence="1 2">Zhejiang</strain>
    </source>
</reference>
<proteinExistence type="predicted"/>
<dbReference type="GO" id="GO:0003676">
    <property type="term" value="F:nucleic acid binding"/>
    <property type="evidence" value="ECO:0007669"/>
    <property type="project" value="InterPro"/>
</dbReference>
<protein>
    <submittedName>
        <fullName evidence="1">Uncharacterized protein</fullName>
    </submittedName>
</protein>
<accession>A0A0C2G184</accession>
<dbReference type="Proteomes" id="UP000054047">
    <property type="component" value="Unassembled WGS sequence"/>
</dbReference>
<dbReference type="OrthoDB" id="7951431at2759"/>
<gene>
    <name evidence="1" type="ORF">ANCDUO_17227</name>
</gene>
<organism evidence="1 2">
    <name type="scientific">Ancylostoma duodenale</name>
    <dbReference type="NCBI Taxonomy" id="51022"/>
    <lineage>
        <taxon>Eukaryota</taxon>
        <taxon>Metazoa</taxon>
        <taxon>Ecdysozoa</taxon>
        <taxon>Nematoda</taxon>
        <taxon>Chromadorea</taxon>
        <taxon>Rhabditida</taxon>
        <taxon>Rhabditina</taxon>
        <taxon>Rhabditomorpha</taxon>
        <taxon>Strongyloidea</taxon>
        <taxon>Ancylostomatidae</taxon>
        <taxon>Ancylostomatinae</taxon>
        <taxon>Ancylostoma</taxon>
    </lineage>
</organism>
<evidence type="ECO:0000313" key="2">
    <source>
        <dbReference type="Proteomes" id="UP000054047"/>
    </source>
</evidence>
<dbReference type="InterPro" id="IPR036397">
    <property type="entry name" value="RNaseH_sf"/>
</dbReference>
<keyword evidence="2" id="KW-1185">Reference proteome</keyword>
<dbReference type="EMBL" id="KN743055">
    <property type="protein sequence ID" value="KIH52669.1"/>
    <property type="molecule type" value="Genomic_DNA"/>
</dbReference>
<evidence type="ECO:0000313" key="1">
    <source>
        <dbReference type="EMBL" id="KIH52669.1"/>
    </source>
</evidence>
<dbReference type="AlphaFoldDB" id="A0A0C2G184"/>